<dbReference type="InterPro" id="IPR011008">
    <property type="entry name" value="Dimeric_a/b-barrel"/>
</dbReference>
<evidence type="ECO:0000313" key="3">
    <source>
        <dbReference type="EMBL" id="QII47188.1"/>
    </source>
</evidence>
<dbReference type="InterPro" id="IPR005545">
    <property type="entry name" value="YCII"/>
</dbReference>
<keyword evidence="4" id="KW-1185">Reference proteome</keyword>
<name>A0A6G7J9F2_9FLAO</name>
<accession>A0A6G7J9F2</accession>
<proteinExistence type="inferred from homology"/>
<evidence type="ECO:0000313" key="4">
    <source>
        <dbReference type="Proteomes" id="UP000502928"/>
    </source>
</evidence>
<protein>
    <recommendedName>
        <fullName evidence="2">YCII-related domain-containing protein</fullName>
    </recommendedName>
</protein>
<dbReference type="Proteomes" id="UP000502928">
    <property type="component" value="Chromosome"/>
</dbReference>
<sequence length="196" mass="21810">MQLAFLVPSSEYGAVVSTIKDFGAAPLLPDLEKYKDHSKFYYFHAPGGQVFRVVNSVSTFPKNGEGYVYDAEKASKYGADDYGMKKYIFAFLKRGPNRDLPKEEAAELQNAHLQNIMRLAEEGKLILAGPFFGNDDLRGIYIFDVETLEEAKSLTETDPAIKAGSLVMELKEWYGSAALMEVAKIGMTLQKKSITD</sequence>
<evidence type="ECO:0000259" key="2">
    <source>
        <dbReference type="Pfam" id="PF03795"/>
    </source>
</evidence>
<dbReference type="Gene3D" id="3.30.70.1060">
    <property type="entry name" value="Dimeric alpha+beta barrel"/>
    <property type="match status" value="1"/>
</dbReference>
<dbReference type="AlphaFoldDB" id="A0A6G7J9F2"/>
<dbReference type="SUPFAM" id="SSF54909">
    <property type="entry name" value="Dimeric alpha+beta barrel"/>
    <property type="match status" value="1"/>
</dbReference>
<feature type="domain" description="YCII-related" evidence="2">
    <location>
        <begin position="100"/>
        <end position="173"/>
    </location>
</feature>
<evidence type="ECO:0000256" key="1">
    <source>
        <dbReference type="ARBA" id="ARBA00007689"/>
    </source>
</evidence>
<reference evidence="3 4" key="1">
    <citation type="submission" date="2020-02" db="EMBL/GenBank/DDBJ databases">
        <title>Complete genome of Muricauda sp. 501str8.</title>
        <authorList>
            <person name="Dong B."/>
            <person name="Zhu S."/>
            <person name="Yang J."/>
            <person name="Chen J."/>
        </authorList>
    </citation>
    <scope>NUCLEOTIDE SEQUENCE [LARGE SCALE GENOMIC DNA]</scope>
    <source>
        <strain evidence="3 4">501str8</strain>
    </source>
</reference>
<dbReference type="Pfam" id="PF03795">
    <property type="entry name" value="YCII"/>
    <property type="match status" value="1"/>
</dbReference>
<comment type="similarity">
    <text evidence="1">Belongs to the YciI family.</text>
</comment>
<dbReference type="KEGG" id="mut:GVT53_16085"/>
<gene>
    <name evidence="3" type="ORF">GVT53_16085</name>
</gene>
<dbReference type="EMBL" id="CP049616">
    <property type="protein sequence ID" value="QII47188.1"/>
    <property type="molecule type" value="Genomic_DNA"/>
</dbReference>
<organism evidence="3 4">
    <name type="scientific">Flagellimonas oceani</name>
    <dbReference type="NCBI Taxonomy" id="2698672"/>
    <lineage>
        <taxon>Bacteria</taxon>
        <taxon>Pseudomonadati</taxon>
        <taxon>Bacteroidota</taxon>
        <taxon>Flavobacteriia</taxon>
        <taxon>Flavobacteriales</taxon>
        <taxon>Flavobacteriaceae</taxon>
        <taxon>Flagellimonas</taxon>
    </lineage>
</organism>